<organism evidence="1 2">
    <name type="scientific">Sphingobium lignivorans</name>
    <dbReference type="NCBI Taxonomy" id="2735886"/>
    <lineage>
        <taxon>Bacteria</taxon>
        <taxon>Pseudomonadati</taxon>
        <taxon>Pseudomonadota</taxon>
        <taxon>Alphaproteobacteria</taxon>
        <taxon>Sphingomonadales</taxon>
        <taxon>Sphingomonadaceae</taxon>
        <taxon>Sphingobium</taxon>
    </lineage>
</organism>
<evidence type="ECO:0000313" key="1">
    <source>
        <dbReference type="EMBL" id="MBB5985959.1"/>
    </source>
</evidence>
<keyword evidence="2" id="KW-1185">Reference proteome</keyword>
<comment type="caution">
    <text evidence="1">The sequence shown here is derived from an EMBL/GenBank/DDBJ whole genome shotgun (WGS) entry which is preliminary data.</text>
</comment>
<evidence type="ECO:0000313" key="2">
    <source>
        <dbReference type="Proteomes" id="UP001138540"/>
    </source>
</evidence>
<proteinExistence type="predicted"/>
<dbReference type="EMBL" id="JACHKA010000001">
    <property type="protein sequence ID" value="MBB5985959.1"/>
    <property type="molecule type" value="Genomic_DNA"/>
</dbReference>
<gene>
    <name evidence="1" type="ORF">HNP60_001933</name>
</gene>
<name>A0ABR6NIE7_9SPHN</name>
<sequence>MTDSETITLLGGPADGKTVQHDGGDFIELEAPSLRTIATDPMILRNHVYRRAIYRRDIFTWQGARS</sequence>
<dbReference type="RefSeq" id="WP_184152942.1">
    <property type="nucleotide sequence ID" value="NZ_JACHKA010000001.1"/>
</dbReference>
<reference evidence="1 2" key="1">
    <citation type="submission" date="2020-08" db="EMBL/GenBank/DDBJ databases">
        <title>Exploring microbial biodiversity for novel pathways involved in the catabolism of aromatic compounds derived from lignin.</title>
        <authorList>
            <person name="Elkins J."/>
        </authorList>
    </citation>
    <scope>NUCLEOTIDE SEQUENCE [LARGE SCALE GENOMIC DNA]</scope>
    <source>
        <strain evidence="1 2">B1D3A</strain>
    </source>
</reference>
<protein>
    <submittedName>
        <fullName evidence="1">Uncharacterized protein</fullName>
    </submittedName>
</protein>
<dbReference type="Proteomes" id="UP001138540">
    <property type="component" value="Unassembled WGS sequence"/>
</dbReference>
<accession>A0ABR6NIE7</accession>